<dbReference type="GO" id="GO:0044423">
    <property type="term" value="C:virion component"/>
    <property type="evidence" value="ECO:0007669"/>
    <property type="project" value="UniProtKB-KW"/>
</dbReference>
<evidence type="ECO:0000256" key="5">
    <source>
        <dbReference type="ARBA" id="ARBA00022844"/>
    </source>
</evidence>
<organism evidence="11">
    <name type="scientific">uncultured Caudovirales phage</name>
    <dbReference type="NCBI Taxonomy" id="2100421"/>
    <lineage>
        <taxon>Viruses</taxon>
        <taxon>Duplodnaviria</taxon>
        <taxon>Heunggongvirae</taxon>
        <taxon>Uroviricota</taxon>
        <taxon>Caudoviricetes</taxon>
        <taxon>Peduoviridae</taxon>
        <taxon>Maltschvirus</taxon>
        <taxon>Maltschvirus maltsch</taxon>
    </lineage>
</organism>
<evidence type="ECO:0000259" key="10">
    <source>
        <dbReference type="Pfam" id="PF05065"/>
    </source>
</evidence>
<dbReference type="NCBIfam" id="TIGR01554">
    <property type="entry name" value="major_cap_HK97"/>
    <property type="match status" value="1"/>
</dbReference>
<evidence type="ECO:0000256" key="7">
    <source>
        <dbReference type="ARBA" id="ARBA00023045"/>
    </source>
</evidence>
<proteinExistence type="predicted"/>
<feature type="compositionally biased region" description="Polar residues" evidence="8">
    <location>
        <begin position="296"/>
        <end position="309"/>
    </location>
</feature>
<dbReference type="InterPro" id="IPR054613">
    <property type="entry name" value="Peptidase_S78_dom"/>
</dbReference>
<feature type="domain" description="Prohead serine protease" evidence="9">
    <location>
        <begin position="49"/>
        <end position="148"/>
    </location>
</feature>
<dbReference type="GO" id="GO:0008233">
    <property type="term" value="F:peptidase activity"/>
    <property type="evidence" value="ECO:0007669"/>
    <property type="project" value="UniProtKB-KW"/>
</dbReference>
<evidence type="ECO:0000256" key="6">
    <source>
        <dbReference type="ARBA" id="ARBA00022950"/>
    </source>
</evidence>
<keyword evidence="5" id="KW-0946">Virion</keyword>
<keyword evidence="7" id="KW-1273">Viral capsid maturation</keyword>
<sequence length="521" mass="54183">METLIIEASSIECSEERREISGKIVPMGTGEIGNTNMGGVVFEAGSIDIADVSKIKLLSQHDIKKPVGRMIAAETRADGIYATFKLSRSTGGNDALIQAQEGLVSGLSVGAEVIASKPSRDGHIVVSSAKLKEVSLVTEPAFKSAQVLEIAAEETLPAEEIQPESEPIVEDTTQAEAPAVEAAAVEAARPTVAAAFTVRERVAPISSAQYLEASMKAALGDDEARRTVRAADDSTSTNTGLTLPSHLNTFITDTFTGRPAFEAATRGSLAGIDGMSFTVPRLYTNASTPDVAPTVADTNEGSAPSETGMTSAYDTISIEKFSGLQRVSFELVDRSSPAFMELMMAELRKAYEKATDAALLAAFVANGTTAATTAATAAGLQSFVSVEGAAAYKGTGGDFANKLVASTDQWAAIAGYADSTGRALYSAQGATQNASGNAVATSVVGGVLGTDLIVDHNITTSGIVDNSAFLVAPSSVYTWESPTTQLRVNVLTSGEIEINLYGYLAIYLAKSGKGVRKFNLT</sequence>
<keyword evidence="3" id="KW-0645">Protease</keyword>
<evidence type="ECO:0000256" key="2">
    <source>
        <dbReference type="ARBA" id="ARBA00022612"/>
    </source>
</evidence>
<keyword evidence="2" id="KW-1188">Viral release from host cell</keyword>
<protein>
    <submittedName>
        <fullName evidence="11">Major_cap_HK97, phage major capsid protein, HK97 family</fullName>
    </submittedName>
</protein>
<dbReference type="Pfam" id="PF04586">
    <property type="entry name" value="Peptidase_S78"/>
    <property type="match status" value="1"/>
</dbReference>
<evidence type="ECO:0000256" key="3">
    <source>
        <dbReference type="ARBA" id="ARBA00022670"/>
    </source>
</evidence>
<dbReference type="GO" id="GO:0006508">
    <property type="term" value="P:proteolysis"/>
    <property type="evidence" value="ECO:0007669"/>
    <property type="project" value="UniProtKB-KW"/>
</dbReference>
<gene>
    <name evidence="11" type="ORF">UFOVP710_19</name>
</gene>
<keyword evidence="4" id="KW-0378">Hydrolase</keyword>
<dbReference type="SUPFAM" id="SSF56563">
    <property type="entry name" value="Major capsid protein gp5"/>
    <property type="match status" value="1"/>
</dbReference>
<evidence type="ECO:0000256" key="4">
    <source>
        <dbReference type="ARBA" id="ARBA00022801"/>
    </source>
</evidence>
<name>A0A6J5NMT9_9CAUD</name>
<evidence type="ECO:0000256" key="8">
    <source>
        <dbReference type="SAM" id="MobiDB-lite"/>
    </source>
</evidence>
<dbReference type="EMBL" id="LR796672">
    <property type="protein sequence ID" value="CAB4158721.1"/>
    <property type="molecule type" value="Genomic_DNA"/>
</dbReference>
<dbReference type="GO" id="GO:0046797">
    <property type="term" value="P:viral procapsid maturation"/>
    <property type="evidence" value="ECO:0007669"/>
    <property type="project" value="UniProtKB-KW"/>
</dbReference>
<keyword evidence="6" id="KW-0118">Viral capsid assembly</keyword>
<accession>A0A6J5NMT9</accession>
<dbReference type="InterPro" id="IPR024455">
    <property type="entry name" value="Phage_capsid"/>
</dbReference>
<evidence type="ECO:0000256" key="1">
    <source>
        <dbReference type="ARBA" id="ARBA00004328"/>
    </source>
</evidence>
<dbReference type="Pfam" id="PF05065">
    <property type="entry name" value="Phage_capsid"/>
    <property type="match status" value="1"/>
</dbReference>
<reference evidence="11" key="1">
    <citation type="submission" date="2020-04" db="EMBL/GenBank/DDBJ databases">
        <authorList>
            <person name="Chiriac C."/>
            <person name="Salcher M."/>
            <person name="Ghai R."/>
            <person name="Kavagutti S V."/>
        </authorList>
    </citation>
    <scope>NUCLEOTIDE SEQUENCE</scope>
</reference>
<feature type="region of interest" description="Disordered" evidence="8">
    <location>
        <begin position="290"/>
        <end position="309"/>
    </location>
</feature>
<evidence type="ECO:0000313" key="11">
    <source>
        <dbReference type="EMBL" id="CAB4158721.1"/>
    </source>
</evidence>
<evidence type="ECO:0000259" key="9">
    <source>
        <dbReference type="Pfam" id="PF04586"/>
    </source>
</evidence>
<comment type="subcellular location">
    <subcellularLocation>
        <location evidence="1">Virion</location>
    </subcellularLocation>
</comment>
<dbReference type="InterPro" id="IPR054612">
    <property type="entry name" value="Phage_capsid-like_C"/>
</dbReference>
<feature type="domain" description="Phage capsid-like C-terminal" evidence="10">
    <location>
        <begin position="292"/>
        <end position="431"/>
    </location>
</feature>